<accession>A0ABQ2FQ12</accession>
<protein>
    <recommendedName>
        <fullName evidence="4">DUF4131 domain-containing protein</fullName>
    </recommendedName>
</protein>
<organism evidence="2 3">
    <name type="scientific">Deinococcus radiotolerans</name>
    <dbReference type="NCBI Taxonomy" id="1309407"/>
    <lineage>
        <taxon>Bacteria</taxon>
        <taxon>Thermotogati</taxon>
        <taxon>Deinococcota</taxon>
        <taxon>Deinococci</taxon>
        <taxon>Deinococcales</taxon>
        <taxon>Deinococcaceae</taxon>
        <taxon>Deinococcus</taxon>
    </lineage>
</organism>
<reference evidence="3" key="1">
    <citation type="journal article" date="2019" name="Int. J. Syst. Evol. Microbiol.">
        <title>The Global Catalogue of Microorganisms (GCM) 10K type strain sequencing project: providing services to taxonomists for standard genome sequencing and annotation.</title>
        <authorList>
            <consortium name="The Broad Institute Genomics Platform"/>
            <consortium name="The Broad Institute Genome Sequencing Center for Infectious Disease"/>
            <person name="Wu L."/>
            <person name="Ma J."/>
        </authorList>
    </citation>
    <scope>NUCLEOTIDE SEQUENCE [LARGE SCALE GENOMIC DNA]</scope>
    <source>
        <strain evidence="3">JCM 19173</strain>
    </source>
</reference>
<dbReference type="EMBL" id="BMPE01000020">
    <property type="protein sequence ID" value="GGL15292.1"/>
    <property type="molecule type" value="Genomic_DNA"/>
</dbReference>
<feature type="transmembrane region" description="Helical" evidence="1">
    <location>
        <begin position="41"/>
        <end position="63"/>
    </location>
</feature>
<gene>
    <name evidence="2" type="ORF">GCM10010844_37620</name>
</gene>
<feature type="transmembrane region" description="Helical" evidence="1">
    <location>
        <begin position="75"/>
        <end position="97"/>
    </location>
</feature>
<comment type="caution">
    <text evidence="2">The sequence shown here is derived from an EMBL/GenBank/DDBJ whole genome shotgun (WGS) entry which is preliminary data.</text>
</comment>
<evidence type="ECO:0000313" key="2">
    <source>
        <dbReference type="EMBL" id="GGL15292.1"/>
    </source>
</evidence>
<evidence type="ECO:0008006" key="4">
    <source>
        <dbReference type="Google" id="ProtNLM"/>
    </source>
</evidence>
<name>A0ABQ2FQ12_9DEIO</name>
<keyword evidence="1" id="KW-1133">Transmembrane helix</keyword>
<keyword evidence="3" id="KW-1185">Reference proteome</keyword>
<feature type="transmembrane region" description="Helical" evidence="1">
    <location>
        <begin position="103"/>
        <end position="122"/>
    </location>
</feature>
<keyword evidence="1" id="KW-0472">Membrane</keyword>
<evidence type="ECO:0000313" key="3">
    <source>
        <dbReference type="Proteomes" id="UP000604341"/>
    </source>
</evidence>
<proteinExistence type="predicted"/>
<dbReference type="Proteomes" id="UP000604341">
    <property type="component" value="Unassembled WGS sequence"/>
</dbReference>
<evidence type="ECO:0000256" key="1">
    <source>
        <dbReference type="SAM" id="Phobius"/>
    </source>
</evidence>
<sequence length="252" mass="25989">MGCGTPCLGRGQYAARVTVPPTPSPAQPDAPEFPVYTARSFLPTFLLGWGLGAALTFAVRALGGALLTNPCEGHTILALLVPLLLGPGGLAFTARHWRQPARAALGLGLVVASLMPALFVGAQDIGGLRRTGCAGGYVVISEVVNGQRGESISSLALPAGTERTLTARVGGYTRQTHPGLFTVRGAASTPGVVVTPARTQVHAGEDFPVTVRVLPNTPVNSYTAGVNAVITQDGQQIEASGVLELNVRPRQP</sequence>
<keyword evidence="1" id="KW-0812">Transmembrane</keyword>